<reference evidence="2 3" key="1">
    <citation type="journal article" date="2023" name="Hortic Res">
        <title>Pangenome of water caltrop reveals structural variations and asymmetric subgenome divergence after allopolyploidization.</title>
        <authorList>
            <person name="Zhang X."/>
            <person name="Chen Y."/>
            <person name="Wang L."/>
            <person name="Yuan Y."/>
            <person name="Fang M."/>
            <person name="Shi L."/>
            <person name="Lu R."/>
            <person name="Comes H.P."/>
            <person name="Ma Y."/>
            <person name="Chen Y."/>
            <person name="Huang G."/>
            <person name="Zhou Y."/>
            <person name="Zheng Z."/>
            <person name="Qiu Y."/>
        </authorList>
    </citation>
    <scope>NUCLEOTIDE SEQUENCE [LARGE SCALE GENOMIC DNA]</scope>
    <source>
        <strain evidence="2">F231</strain>
    </source>
</reference>
<dbReference type="AlphaFoldDB" id="A0AAN7MBI6"/>
<organism evidence="2 3">
    <name type="scientific">Trapa natans</name>
    <name type="common">Water chestnut</name>
    <dbReference type="NCBI Taxonomy" id="22666"/>
    <lineage>
        <taxon>Eukaryota</taxon>
        <taxon>Viridiplantae</taxon>
        <taxon>Streptophyta</taxon>
        <taxon>Embryophyta</taxon>
        <taxon>Tracheophyta</taxon>
        <taxon>Spermatophyta</taxon>
        <taxon>Magnoliopsida</taxon>
        <taxon>eudicotyledons</taxon>
        <taxon>Gunneridae</taxon>
        <taxon>Pentapetalae</taxon>
        <taxon>rosids</taxon>
        <taxon>malvids</taxon>
        <taxon>Myrtales</taxon>
        <taxon>Lythraceae</taxon>
        <taxon>Trapa</taxon>
    </lineage>
</organism>
<sequence length="114" mass="12960">MAKPMGPTGEFFKRRDKWRKRPMLMNQPRHATPDLGIAYLVGEHSDEHHHPTSLCLTDNEAQVSVAFLWHASHVSPLRISSRTLPKNHEVRPLSFSRQGKINLWSSPEASPSSI</sequence>
<feature type="region of interest" description="Disordered" evidence="1">
    <location>
        <begin position="1"/>
        <end position="30"/>
    </location>
</feature>
<accession>A0AAN7MBI6</accession>
<evidence type="ECO:0000313" key="3">
    <source>
        <dbReference type="Proteomes" id="UP001346149"/>
    </source>
</evidence>
<evidence type="ECO:0000256" key="1">
    <source>
        <dbReference type="SAM" id="MobiDB-lite"/>
    </source>
</evidence>
<proteinExistence type="predicted"/>
<dbReference type="Proteomes" id="UP001346149">
    <property type="component" value="Unassembled WGS sequence"/>
</dbReference>
<name>A0AAN7MBI6_TRANT</name>
<dbReference type="EMBL" id="JAXQNO010000002">
    <property type="protein sequence ID" value="KAK4802935.1"/>
    <property type="molecule type" value="Genomic_DNA"/>
</dbReference>
<gene>
    <name evidence="2" type="ORF">SAY86_001138</name>
</gene>
<protein>
    <submittedName>
        <fullName evidence="2">Uncharacterized protein</fullName>
    </submittedName>
</protein>
<comment type="caution">
    <text evidence="2">The sequence shown here is derived from an EMBL/GenBank/DDBJ whole genome shotgun (WGS) entry which is preliminary data.</text>
</comment>
<evidence type="ECO:0000313" key="2">
    <source>
        <dbReference type="EMBL" id="KAK4802935.1"/>
    </source>
</evidence>
<keyword evidence="3" id="KW-1185">Reference proteome</keyword>